<evidence type="ECO:0000313" key="2">
    <source>
        <dbReference type="Proteomes" id="UP000830671"/>
    </source>
</evidence>
<gene>
    <name evidence="1" type="ORF">CLUP02_13897</name>
</gene>
<keyword evidence="2" id="KW-1185">Reference proteome</keyword>
<accession>A0A9Q8WM29</accession>
<dbReference type="RefSeq" id="XP_049149979.1">
    <property type="nucleotide sequence ID" value="XM_049292833.1"/>
</dbReference>
<organism evidence="1 2">
    <name type="scientific">Colletotrichum lupini</name>
    <dbReference type="NCBI Taxonomy" id="145971"/>
    <lineage>
        <taxon>Eukaryota</taxon>
        <taxon>Fungi</taxon>
        <taxon>Dikarya</taxon>
        <taxon>Ascomycota</taxon>
        <taxon>Pezizomycotina</taxon>
        <taxon>Sordariomycetes</taxon>
        <taxon>Hypocreomycetidae</taxon>
        <taxon>Glomerellales</taxon>
        <taxon>Glomerellaceae</taxon>
        <taxon>Colletotrichum</taxon>
        <taxon>Colletotrichum acutatum species complex</taxon>
    </lineage>
</organism>
<dbReference type="EMBL" id="CP019479">
    <property type="protein sequence ID" value="UQC88374.1"/>
    <property type="molecule type" value="Genomic_DNA"/>
</dbReference>
<protein>
    <submittedName>
        <fullName evidence="1">Uncharacterized protein</fullName>
    </submittedName>
</protein>
<proteinExistence type="predicted"/>
<dbReference type="Proteomes" id="UP000830671">
    <property type="component" value="Chromosome 7"/>
</dbReference>
<dbReference type="GeneID" id="73347843"/>
<dbReference type="AlphaFoldDB" id="A0A9Q8WM29"/>
<reference evidence="1" key="1">
    <citation type="journal article" date="2021" name="Mol. Plant Microbe Interact.">
        <title>Complete Genome Sequence of the Plant-Pathogenic Fungus Colletotrichum lupini.</title>
        <authorList>
            <person name="Baroncelli R."/>
            <person name="Pensec F."/>
            <person name="Da Lio D."/>
            <person name="Boufleur T."/>
            <person name="Vicente I."/>
            <person name="Sarrocco S."/>
            <person name="Picot A."/>
            <person name="Baraldi E."/>
            <person name="Sukno S."/>
            <person name="Thon M."/>
            <person name="Le Floch G."/>
        </authorList>
    </citation>
    <scope>NUCLEOTIDE SEQUENCE</scope>
    <source>
        <strain evidence="1">IMI 504893</strain>
    </source>
</reference>
<evidence type="ECO:0000313" key="1">
    <source>
        <dbReference type="EMBL" id="UQC88374.1"/>
    </source>
</evidence>
<sequence length="60" mass="6696">MTLKGLLDGLHDAAKSDNYNQKLACRCTDPTCFRQHPGMPIMTGPAPDEYQAHEWGTSFK</sequence>
<name>A0A9Q8WM29_9PEZI</name>
<dbReference type="KEGG" id="clup:CLUP02_13897"/>